<dbReference type="Proteomes" id="UP001161388">
    <property type="component" value="Unassembled WGS sequence"/>
</dbReference>
<dbReference type="PANTHER" id="PTHR36174">
    <property type="entry name" value="LIPID II:GLYCINE GLYCYLTRANSFERASE"/>
    <property type="match status" value="1"/>
</dbReference>
<gene>
    <name evidence="2" type="ORF">GCM10007927_16370</name>
</gene>
<keyword evidence="3" id="KW-1185">Reference proteome</keyword>
<name>A0ABQ5VID5_9RHOB</name>
<reference evidence="2" key="1">
    <citation type="journal article" date="2014" name="Int. J. Syst. Evol. Microbiol.">
        <title>Complete genome of a new Firmicutes species belonging to the dominant human colonic microbiota ('Ruminococcus bicirculans') reveals two chromosomes and a selective capacity to utilize plant glucans.</title>
        <authorList>
            <consortium name="NISC Comparative Sequencing Program"/>
            <person name="Wegmann U."/>
            <person name="Louis P."/>
            <person name="Goesmann A."/>
            <person name="Henrissat B."/>
            <person name="Duncan S.H."/>
            <person name="Flint H.J."/>
        </authorList>
    </citation>
    <scope>NUCLEOTIDE SEQUENCE</scope>
    <source>
        <strain evidence="2">NBRC 109915</strain>
    </source>
</reference>
<accession>A0ABQ5VID5</accession>
<feature type="domain" description="BioF2-like acetyltransferase" evidence="1">
    <location>
        <begin position="117"/>
        <end position="239"/>
    </location>
</feature>
<dbReference type="Gene3D" id="3.40.630.30">
    <property type="match status" value="1"/>
</dbReference>
<dbReference type="InterPro" id="IPR038740">
    <property type="entry name" value="BioF2-like_GNAT_dom"/>
</dbReference>
<proteinExistence type="predicted"/>
<evidence type="ECO:0000259" key="1">
    <source>
        <dbReference type="Pfam" id="PF13480"/>
    </source>
</evidence>
<comment type="caution">
    <text evidence="2">The sequence shown here is derived from an EMBL/GenBank/DDBJ whole genome shotgun (WGS) entry which is preliminary data.</text>
</comment>
<dbReference type="RefSeq" id="WP_284372365.1">
    <property type="nucleotide sequence ID" value="NZ_BSNL01000001.1"/>
</dbReference>
<dbReference type="EMBL" id="BSNL01000001">
    <property type="protein sequence ID" value="GLQ26834.1"/>
    <property type="molecule type" value="Genomic_DNA"/>
</dbReference>
<sequence>MFDEARPLLTPLMQDPAFSQALRLCGQKPVVLPDGMLVLCRRIAGITLAMLPRASPPDDLDAQLRAVALHRCPLILSPQTPCALPRSLRLRAPRDMAVLDLTNSEGERRANLHGKWRNQLKRGEEHQLSVTRKPLPADPDTPVLREEQLQSRRRGYANWPAPLTAGFAAAAPDQTHVFRALHKGRVVAHMLFLTHGACATYQLGHITNEGKALCAHNLLLWRASRYFAKRGIVQLHLGVLSADTPDLDRFKLRCGARRQPTGGTHLYWHPFARR</sequence>
<dbReference type="SUPFAM" id="SSF55729">
    <property type="entry name" value="Acyl-CoA N-acyltransferases (Nat)"/>
    <property type="match status" value="1"/>
</dbReference>
<evidence type="ECO:0000313" key="3">
    <source>
        <dbReference type="Proteomes" id="UP001161388"/>
    </source>
</evidence>
<reference evidence="2" key="2">
    <citation type="submission" date="2023-01" db="EMBL/GenBank/DDBJ databases">
        <title>Draft genome sequence of Sulfitobacter pacificus strain NBRC 109915.</title>
        <authorList>
            <person name="Sun Q."/>
            <person name="Mori K."/>
        </authorList>
    </citation>
    <scope>NUCLEOTIDE SEQUENCE</scope>
    <source>
        <strain evidence="2">NBRC 109915</strain>
    </source>
</reference>
<dbReference type="PANTHER" id="PTHR36174:SF1">
    <property type="entry name" value="LIPID II:GLYCINE GLYCYLTRANSFERASE"/>
    <property type="match status" value="1"/>
</dbReference>
<organism evidence="2 3">
    <name type="scientific">Sulfitobacter pacificus</name>
    <dbReference type="NCBI Taxonomy" id="1499314"/>
    <lineage>
        <taxon>Bacteria</taxon>
        <taxon>Pseudomonadati</taxon>
        <taxon>Pseudomonadota</taxon>
        <taxon>Alphaproteobacteria</taxon>
        <taxon>Rhodobacterales</taxon>
        <taxon>Roseobacteraceae</taxon>
        <taxon>Sulfitobacter</taxon>
    </lineage>
</organism>
<dbReference type="Pfam" id="PF13480">
    <property type="entry name" value="Acetyltransf_6"/>
    <property type="match status" value="1"/>
</dbReference>
<dbReference type="InterPro" id="IPR050644">
    <property type="entry name" value="PG_Glycine_Bridge_Synth"/>
</dbReference>
<protein>
    <recommendedName>
        <fullName evidence="1">BioF2-like acetyltransferase domain-containing protein</fullName>
    </recommendedName>
</protein>
<dbReference type="InterPro" id="IPR016181">
    <property type="entry name" value="Acyl_CoA_acyltransferase"/>
</dbReference>
<evidence type="ECO:0000313" key="2">
    <source>
        <dbReference type="EMBL" id="GLQ26834.1"/>
    </source>
</evidence>